<name>A0A1G1X3X9_9BACT</name>
<comment type="caution">
    <text evidence="2">The sequence shown here is derived from an EMBL/GenBank/DDBJ whole genome shotgun (WGS) entry which is preliminary data.</text>
</comment>
<sequence length="79" mass="9054">MDQIQQARGRYQVNADGRKEKDGFVCSKGTKPYFYCVAVKRENGVHVRDTKDTNDTTLSFTNDEWKAFIEGVKNGEFDV</sequence>
<proteinExistence type="predicted"/>
<evidence type="ECO:0000313" key="2">
    <source>
        <dbReference type="EMBL" id="OGY34501.1"/>
    </source>
</evidence>
<evidence type="ECO:0000313" key="3">
    <source>
        <dbReference type="Proteomes" id="UP000177528"/>
    </source>
</evidence>
<accession>A0A1G1X3X9</accession>
<dbReference type="Proteomes" id="UP000177528">
    <property type="component" value="Unassembled WGS sequence"/>
</dbReference>
<gene>
    <name evidence="2" type="ORF">A3D99_03330</name>
</gene>
<feature type="domain" description="DUF397" evidence="1">
    <location>
        <begin position="36"/>
        <end position="73"/>
    </location>
</feature>
<dbReference type="AlphaFoldDB" id="A0A1G1X3X9"/>
<dbReference type="EMBL" id="MHHR01000013">
    <property type="protein sequence ID" value="OGY34501.1"/>
    <property type="molecule type" value="Genomic_DNA"/>
</dbReference>
<protein>
    <recommendedName>
        <fullName evidence="1">DUF397 domain-containing protein</fullName>
    </recommendedName>
</protein>
<organism evidence="2 3">
    <name type="scientific">Candidatus Andersenbacteria bacterium RIFCSPHIGHO2_12_FULL_45_11</name>
    <dbReference type="NCBI Taxonomy" id="1797281"/>
    <lineage>
        <taxon>Bacteria</taxon>
        <taxon>Candidatus Anderseniibacteriota</taxon>
    </lineage>
</organism>
<evidence type="ECO:0000259" key="1">
    <source>
        <dbReference type="Pfam" id="PF04149"/>
    </source>
</evidence>
<reference evidence="2 3" key="1">
    <citation type="journal article" date="2016" name="Nat. Commun.">
        <title>Thousands of microbial genomes shed light on interconnected biogeochemical processes in an aquifer system.</title>
        <authorList>
            <person name="Anantharaman K."/>
            <person name="Brown C.T."/>
            <person name="Hug L.A."/>
            <person name="Sharon I."/>
            <person name="Castelle C.J."/>
            <person name="Probst A.J."/>
            <person name="Thomas B.C."/>
            <person name="Singh A."/>
            <person name="Wilkins M.J."/>
            <person name="Karaoz U."/>
            <person name="Brodie E.L."/>
            <person name="Williams K.H."/>
            <person name="Hubbard S.S."/>
            <person name="Banfield J.F."/>
        </authorList>
    </citation>
    <scope>NUCLEOTIDE SEQUENCE [LARGE SCALE GENOMIC DNA]</scope>
</reference>
<dbReference type="Pfam" id="PF04149">
    <property type="entry name" value="DUF397"/>
    <property type="match status" value="1"/>
</dbReference>
<dbReference type="InterPro" id="IPR007278">
    <property type="entry name" value="DUF397"/>
</dbReference>